<sequence>MYIQVIKINGNFPGPLINATTNDFVHVNVFNNLDEPLLFTWNGIQQRLNSWQDGVSGTNCPIEPGTNWTYVFQTKDQIGSFTYFPSINFQKAGGGFGPIRVNNRNVILVPFPKPEDEFDLLIGDWIQNSYQNVRELLQQEWRSTFWPGVMLMNGKGPYGSWNSIPYESFTVTKVYIYIPFFLLLNPSSNVCLYINTGKTYRFRISNVGSAFSFNFAIQNHKLVLVETEGSYTNQIVLDSLDVHVGQSYSVLVTADQDEADYYMVAAPKLYDTSADFLVAKGILHYANSVSTVRGPVPMGPDPFDIDFSINQAKSIRWNMTAGAARPNPQGTFNVTNVTLSNTFILHGSNGVINGVPNYVVNNVSYLTPSTPLKLADHFRNGSGFYQLDKFPVHSVNDVASYGISVVTGVHKGWLEIVFKNDLEDEMDSWHLDGFGFYVVGFGEGEWTPESRNTYNVYDPVVRSTVQVYPGRWSAVYVYLDNPGMWNLRSQNLIRWYMGQQLYIRVHNLDPNPAKERPPPQNLILCG</sequence>
<dbReference type="Pfam" id="PF07732">
    <property type="entry name" value="Cu-oxidase_3"/>
    <property type="match status" value="1"/>
</dbReference>
<dbReference type="PANTHER" id="PTHR11709:SF311">
    <property type="entry name" value="MONOCOPPER OXIDASE-LIKE PROTEIN SKU5"/>
    <property type="match status" value="1"/>
</dbReference>
<evidence type="ECO:0000313" key="6">
    <source>
        <dbReference type="EMBL" id="KAK4480374.1"/>
    </source>
</evidence>
<comment type="similarity">
    <text evidence="1">Belongs to the multicopper oxidase family.</text>
</comment>
<proteinExistence type="inferred from homology"/>
<dbReference type="Pfam" id="PF00394">
    <property type="entry name" value="Cu-oxidase"/>
    <property type="match status" value="1"/>
</dbReference>
<feature type="domain" description="Plastocyanin-like" evidence="5">
    <location>
        <begin position="4"/>
        <end position="105"/>
    </location>
</feature>
<evidence type="ECO:0008006" key="8">
    <source>
        <dbReference type="Google" id="ProtNLM"/>
    </source>
</evidence>
<dbReference type="SUPFAM" id="SSF49503">
    <property type="entry name" value="Cupredoxins"/>
    <property type="match status" value="3"/>
</dbReference>
<keyword evidence="7" id="KW-1185">Reference proteome</keyword>
<dbReference type="InterPro" id="IPR008972">
    <property type="entry name" value="Cupredoxin"/>
</dbReference>
<dbReference type="InterPro" id="IPR011707">
    <property type="entry name" value="Cu-oxidase-like_N"/>
</dbReference>
<gene>
    <name evidence="6" type="ORF">RD792_013446</name>
</gene>
<reference evidence="6 7" key="1">
    <citation type="journal article" date="2023" name="bioRxiv">
        <title>Genome report: Whole genome sequence and annotation of Penstemon davidsonii.</title>
        <authorList>
            <person name="Ostevik K.L."/>
            <person name="Alabady M."/>
            <person name="Zhang M."/>
            <person name="Rausher M.D."/>
        </authorList>
    </citation>
    <scope>NUCLEOTIDE SEQUENCE [LARGE SCALE GENOMIC DNA]</scope>
    <source>
        <strain evidence="6">DNT005</strain>
        <tissue evidence="6">Whole leaf</tissue>
    </source>
</reference>
<keyword evidence="2" id="KW-0325">Glycoprotein</keyword>
<dbReference type="Pfam" id="PF07731">
    <property type="entry name" value="Cu-oxidase_2"/>
    <property type="match status" value="1"/>
</dbReference>
<dbReference type="InterPro" id="IPR011706">
    <property type="entry name" value="Cu-oxidase_C"/>
</dbReference>
<dbReference type="Gene3D" id="2.60.40.420">
    <property type="entry name" value="Cupredoxins - blue copper proteins"/>
    <property type="match status" value="3"/>
</dbReference>
<evidence type="ECO:0000259" key="4">
    <source>
        <dbReference type="Pfam" id="PF07731"/>
    </source>
</evidence>
<protein>
    <recommendedName>
        <fullName evidence="8">Monocopper oxidase-like protein SKU5</fullName>
    </recommendedName>
</protein>
<accession>A0ABR0CUD4</accession>
<dbReference type="InterPro" id="IPR001117">
    <property type="entry name" value="Cu-oxidase_2nd"/>
</dbReference>
<evidence type="ECO:0000259" key="5">
    <source>
        <dbReference type="Pfam" id="PF07732"/>
    </source>
</evidence>
<evidence type="ECO:0000313" key="7">
    <source>
        <dbReference type="Proteomes" id="UP001291926"/>
    </source>
</evidence>
<evidence type="ECO:0000256" key="1">
    <source>
        <dbReference type="ARBA" id="ARBA00010609"/>
    </source>
</evidence>
<name>A0ABR0CUD4_9LAMI</name>
<comment type="caution">
    <text evidence="6">The sequence shown here is derived from an EMBL/GenBank/DDBJ whole genome shotgun (WGS) entry which is preliminary data.</text>
</comment>
<dbReference type="PANTHER" id="PTHR11709">
    <property type="entry name" value="MULTI-COPPER OXIDASE"/>
    <property type="match status" value="1"/>
</dbReference>
<organism evidence="6 7">
    <name type="scientific">Penstemon davidsonii</name>
    <dbReference type="NCBI Taxonomy" id="160366"/>
    <lineage>
        <taxon>Eukaryota</taxon>
        <taxon>Viridiplantae</taxon>
        <taxon>Streptophyta</taxon>
        <taxon>Embryophyta</taxon>
        <taxon>Tracheophyta</taxon>
        <taxon>Spermatophyta</taxon>
        <taxon>Magnoliopsida</taxon>
        <taxon>eudicotyledons</taxon>
        <taxon>Gunneridae</taxon>
        <taxon>Pentapetalae</taxon>
        <taxon>asterids</taxon>
        <taxon>lamiids</taxon>
        <taxon>Lamiales</taxon>
        <taxon>Plantaginaceae</taxon>
        <taxon>Cheloneae</taxon>
        <taxon>Penstemon</taxon>
    </lineage>
</organism>
<evidence type="ECO:0000256" key="2">
    <source>
        <dbReference type="ARBA" id="ARBA00023180"/>
    </source>
</evidence>
<feature type="domain" description="Plastocyanin-like" evidence="4">
    <location>
        <begin position="390"/>
        <end position="507"/>
    </location>
</feature>
<feature type="domain" description="Plastocyanin-like" evidence="3">
    <location>
        <begin position="120"/>
        <end position="287"/>
    </location>
</feature>
<dbReference type="Proteomes" id="UP001291926">
    <property type="component" value="Unassembled WGS sequence"/>
</dbReference>
<evidence type="ECO:0000259" key="3">
    <source>
        <dbReference type="Pfam" id="PF00394"/>
    </source>
</evidence>
<dbReference type="InterPro" id="IPR045087">
    <property type="entry name" value="Cu-oxidase_fam"/>
</dbReference>
<dbReference type="EMBL" id="JAYDYQ010002686">
    <property type="protein sequence ID" value="KAK4480374.1"/>
    <property type="molecule type" value="Genomic_DNA"/>
</dbReference>